<name>A0AB34HL05_ESCRO</name>
<comment type="caution">
    <text evidence="1">The sequence shown here is derived from an EMBL/GenBank/DDBJ whole genome shotgun (WGS) entry which is preliminary data.</text>
</comment>
<dbReference type="EMBL" id="JAIQCJ010001224">
    <property type="protein sequence ID" value="KAJ8791490.1"/>
    <property type="molecule type" value="Genomic_DNA"/>
</dbReference>
<evidence type="ECO:0000313" key="2">
    <source>
        <dbReference type="Proteomes" id="UP001159641"/>
    </source>
</evidence>
<dbReference type="AlphaFoldDB" id="A0AB34HL05"/>
<gene>
    <name evidence="1" type="ORF">J1605_020651</name>
</gene>
<protein>
    <submittedName>
        <fullName evidence="1">Uncharacterized protein</fullName>
    </submittedName>
</protein>
<keyword evidence="2" id="KW-1185">Reference proteome</keyword>
<proteinExistence type="predicted"/>
<organism evidence="1 2">
    <name type="scientific">Eschrichtius robustus</name>
    <name type="common">California gray whale</name>
    <name type="synonym">Eschrichtius gibbosus</name>
    <dbReference type="NCBI Taxonomy" id="9764"/>
    <lineage>
        <taxon>Eukaryota</taxon>
        <taxon>Metazoa</taxon>
        <taxon>Chordata</taxon>
        <taxon>Craniata</taxon>
        <taxon>Vertebrata</taxon>
        <taxon>Euteleostomi</taxon>
        <taxon>Mammalia</taxon>
        <taxon>Eutheria</taxon>
        <taxon>Laurasiatheria</taxon>
        <taxon>Artiodactyla</taxon>
        <taxon>Whippomorpha</taxon>
        <taxon>Cetacea</taxon>
        <taxon>Mysticeti</taxon>
        <taxon>Eschrichtiidae</taxon>
        <taxon>Eschrichtius</taxon>
    </lineage>
</organism>
<dbReference type="Proteomes" id="UP001159641">
    <property type="component" value="Unassembled WGS sequence"/>
</dbReference>
<accession>A0AB34HL05</accession>
<sequence length="126" mass="14102">MYEHHHVDMTLIHSDFGSTQGLSDELAKQLGMVLQRSLFTIPQDPIFLVSVKHVSSWSAKEYKEKLCLEVSTLVSKYPDIKDGHIGTLLATQGDGSQNMKQTIIRNLEQGPMEIVVPSLNVVKLLK</sequence>
<evidence type="ECO:0000313" key="1">
    <source>
        <dbReference type="EMBL" id="KAJ8791490.1"/>
    </source>
</evidence>
<reference evidence="1 2" key="1">
    <citation type="submission" date="2022-11" db="EMBL/GenBank/DDBJ databases">
        <title>Whole genome sequence of Eschrichtius robustus ER-17-0199.</title>
        <authorList>
            <person name="Bruniche-Olsen A."/>
            <person name="Black A.N."/>
            <person name="Fields C.J."/>
            <person name="Walden K."/>
            <person name="Dewoody J.A."/>
        </authorList>
    </citation>
    <scope>NUCLEOTIDE SEQUENCE [LARGE SCALE GENOMIC DNA]</scope>
    <source>
        <strain evidence="1">ER-17-0199</strain>
        <tissue evidence="1">Blubber</tissue>
    </source>
</reference>